<dbReference type="PANTHER" id="PTHR42829">
    <property type="entry name" value="NADH-UBIQUINONE OXIDOREDUCTASE CHAIN 5"/>
    <property type="match status" value="1"/>
</dbReference>
<keyword evidence="9" id="KW-0560">Oxidoreductase</keyword>
<reference evidence="9" key="1">
    <citation type="submission" date="2021-04" db="EMBL/GenBank/DDBJ databases">
        <title>Genome based classification of Actinospica acidithermotolerans sp. nov., an actinobacterium isolated from an Indonesian hot spring.</title>
        <authorList>
            <person name="Kusuma A.B."/>
            <person name="Putra K.E."/>
            <person name="Nafisah S."/>
            <person name="Loh J."/>
            <person name="Nouioui I."/>
            <person name="Goodfellow M."/>
        </authorList>
    </citation>
    <scope>NUCLEOTIDE SEQUENCE</scope>
    <source>
        <strain evidence="9">DSM 45618</strain>
    </source>
</reference>
<gene>
    <name evidence="9" type="ORF">KGA66_04155</name>
</gene>
<evidence type="ECO:0000256" key="2">
    <source>
        <dbReference type="ARBA" id="ARBA00022692"/>
    </source>
</evidence>
<feature type="transmembrane region" description="Helical" evidence="6">
    <location>
        <begin position="205"/>
        <end position="224"/>
    </location>
</feature>
<feature type="transmembrane region" description="Helical" evidence="6">
    <location>
        <begin position="324"/>
        <end position="346"/>
    </location>
</feature>
<dbReference type="GO" id="GO:0042773">
    <property type="term" value="P:ATP synthesis coupled electron transport"/>
    <property type="evidence" value="ECO:0007669"/>
    <property type="project" value="InterPro"/>
</dbReference>
<dbReference type="GO" id="GO:0003954">
    <property type="term" value="F:NADH dehydrogenase activity"/>
    <property type="evidence" value="ECO:0007669"/>
    <property type="project" value="TreeGrafter"/>
</dbReference>
<dbReference type="Gene3D" id="1.20.5.2700">
    <property type="match status" value="1"/>
</dbReference>
<accession>A0A8J7WJW9</accession>
<feature type="transmembrane region" description="Helical" evidence="6">
    <location>
        <begin position="502"/>
        <end position="523"/>
    </location>
</feature>
<evidence type="ECO:0000313" key="10">
    <source>
        <dbReference type="Proteomes" id="UP000677913"/>
    </source>
</evidence>
<dbReference type="GO" id="GO:0008137">
    <property type="term" value="F:NADH dehydrogenase (ubiquinone) activity"/>
    <property type="evidence" value="ECO:0007669"/>
    <property type="project" value="InterPro"/>
</dbReference>
<feature type="transmembrane region" description="Helical" evidence="6">
    <location>
        <begin position="603"/>
        <end position="623"/>
    </location>
</feature>
<dbReference type="InterPro" id="IPR001750">
    <property type="entry name" value="ND/Mrp_TM"/>
</dbReference>
<feature type="transmembrane region" description="Helical" evidence="6">
    <location>
        <begin position="455"/>
        <end position="482"/>
    </location>
</feature>
<evidence type="ECO:0000256" key="6">
    <source>
        <dbReference type="SAM" id="Phobius"/>
    </source>
</evidence>
<dbReference type="NCBIfam" id="TIGR01974">
    <property type="entry name" value="NDH_I_L"/>
    <property type="match status" value="1"/>
</dbReference>
<organism evidence="9 10">
    <name type="scientific">Actinocrinis puniceicyclus</name>
    <dbReference type="NCBI Taxonomy" id="977794"/>
    <lineage>
        <taxon>Bacteria</taxon>
        <taxon>Bacillati</taxon>
        <taxon>Actinomycetota</taxon>
        <taxon>Actinomycetes</taxon>
        <taxon>Catenulisporales</taxon>
        <taxon>Actinospicaceae</taxon>
        <taxon>Actinocrinis</taxon>
    </lineage>
</organism>
<feature type="transmembrane region" description="Helical" evidence="6">
    <location>
        <begin position="80"/>
        <end position="100"/>
    </location>
</feature>
<feature type="domain" description="NADH:quinone oxidoreductase/Mrp antiporter transmembrane" evidence="7">
    <location>
        <begin position="129"/>
        <end position="404"/>
    </location>
</feature>
<comment type="caution">
    <text evidence="9">The sequence shown here is derived from an EMBL/GenBank/DDBJ whole genome shotgun (WGS) entry which is preliminary data.</text>
</comment>
<keyword evidence="3 6" id="KW-1133">Transmembrane helix</keyword>
<sequence length="631" mass="65621">MNLFALITIALPALGSAVTFAGARDARHVKFWSVAPIAAALFCSLVVQVAHGAGGTSTAITELAPAGQYTVWLGTRVSGLSALTGILVTVVALCVQVFSLTYMREEKRYPTYAALISLFTAAMLLVVYSADLIVLLVGWEIMGACSYFLIGHYWERPDARSGSIKAFLVTKTGDVPFLFGIVALGVRAGSFRIDDVLHHVGVNGLPYAPFIAVLLLCGVVGKSAQFPLHTWLPDAMAGPTPISALIHAATMVAAGVYVVALLYPVFLLSPGVLTLMAVIAAVTMTGSAVAAFAQTDIKKVLAYSTVSQLAYMLGGLAVGGRTAAVFHLLAHGAFKALLFLAAGVVIHHVGSNELSAMGGLRHRMPTTYRTMTIGLAALVGVPLLSGWFSKEAILGAAWDAQGGFAAPGRIVLIAGLLTVGLTAAYATRLWLKMFWGPFPAASPDEHRVEAPQSELVPLIVLAVPSAVFGFVALGGGAFASWIGGAFGLAAPAGTGADLAPAGPTSAISFALTVLGTGGVWYAWRRDPAADPARLLGRWRETALYGFYLDDVQDLIIVQPAKALARLVGFLDTEVVDGYVRGAGMGARGLGGLLRRVQTGNIQLYLTALFTGVIVIAAAVAILVGHGAGAVR</sequence>
<evidence type="ECO:0000259" key="7">
    <source>
        <dbReference type="Pfam" id="PF00361"/>
    </source>
</evidence>
<name>A0A8J7WJW9_9ACTN</name>
<feature type="domain" description="NADH-Ubiquinone oxidoreductase (complex I) chain 5 N-terminal" evidence="8">
    <location>
        <begin position="66"/>
        <end position="112"/>
    </location>
</feature>
<protein>
    <submittedName>
        <fullName evidence="9">NADH-quinone oxidoreductase subunit L</fullName>
        <ecNumber evidence="9">1.6.5.-</ecNumber>
    </submittedName>
</protein>
<feature type="transmembrane region" description="Helical" evidence="6">
    <location>
        <begin position="136"/>
        <end position="154"/>
    </location>
</feature>
<dbReference type="InterPro" id="IPR018393">
    <property type="entry name" value="NADHpl_OxRdtase_5_subgr"/>
</dbReference>
<dbReference type="InterPro" id="IPR001516">
    <property type="entry name" value="Proton_antipo_N"/>
</dbReference>
<feature type="transmembrane region" description="Helical" evidence="6">
    <location>
        <begin position="300"/>
        <end position="318"/>
    </location>
</feature>
<evidence type="ECO:0000256" key="1">
    <source>
        <dbReference type="ARBA" id="ARBA00004127"/>
    </source>
</evidence>
<dbReference type="Pfam" id="PF00361">
    <property type="entry name" value="Proton_antipo_M"/>
    <property type="match status" value="1"/>
</dbReference>
<feature type="transmembrane region" description="Helical" evidence="6">
    <location>
        <begin position="272"/>
        <end position="293"/>
    </location>
</feature>
<feature type="transmembrane region" description="Helical" evidence="6">
    <location>
        <begin position="408"/>
        <end position="426"/>
    </location>
</feature>
<dbReference type="PRINTS" id="PR01435">
    <property type="entry name" value="NPOXDRDTASE5"/>
</dbReference>
<keyword evidence="10" id="KW-1185">Reference proteome</keyword>
<dbReference type="InterPro" id="IPR003945">
    <property type="entry name" value="NU5C-like"/>
</dbReference>
<dbReference type="EC" id="1.6.5.-" evidence="9"/>
<dbReference type="PANTHER" id="PTHR42829:SF2">
    <property type="entry name" value="NADH-UBIQUINONE OXIDOREDUCTASE CHAIN 5"/>
    <property type="match status" value="1"/>
</dbReference>
<comment type="subcellular location">
    <subcellularLocation>
        <location evidence="1">Endomembrane system</location>
        <topology evidence="1">Multi-pass membrane protein</topology>
    </subcellularLocation>
    <subcellularLocation>
        <location evidence="5">Membrane</location>
        <topology evidence="5">Multi-pass membrane protein</topology>
    </subcellularLocation>
</comment>
<dbReference type="GO" id="GO:0015990">
    <property type="term" value="P:electron transport coupled proton transport"/>
    <property type="evidence" value="ECO:0007669"/>
    <property type="project" value="TreeGrafter"/>
</dbReference>
<keyword evidence="2 5" id="KW-0812">Transmembrane</keyword>
<proteinExistence type="predicted"/>
<dbReference type="Pfam" id="PF00662">
    <property type="entry name" value="Proton_antipo_N"/>
    <property type="match status" value="1"/>
</dbReference>
<dbReference type="GO" id="GO:0016020">
    <property type="term" value="C:membrane"/>
    <property type="evidence" value="ECO:0007669"/>
    <property type="project" value="UniProtKB-SubCell"/>
</dbReference>
<keyword evidence="4 6" id="KW-0472">Membrane</keyword>
<dbReference type="GO" id="GO:0012505">
    <property type="term" value="C:endomembrane system"/>
    <property type="evidence" value="ECO:0007669"/>
    <property type="project" value="UniProtKB-SubCell"/>
</dbReference>
<evidence type="ECO:0000256" key="3">
    <source>
        <dbReference type="ARBA" id="ARBA00022989"/>
    </source>
</evidence>
<evidence type="ECO:0000256" key="5">
    <source>
        <dbReference type="RuleBase" id="RU000320"/>
    </source>
</evidence>
<feature type="transmembrane region" description="Helical" evidence="6">
    <location>
        <begin position="245"/>
        <end position="266"/>
    </location>
</feature>
<feature type="transmembrane region" description="Helical" evidence="6">
    <location>
        <begin position="175"/>
        <end position="193"/>
    </location>
</feature>
<feature type="transmembrane region" description="Helical" evidence="6">
    <location>
        <begin position="367"/>
        <end position="388"/>
    </location>
</feature>
<dbReference type="PRINTS" id="PR01434">
    <property type="entry name" value="NADHDHGNASE5"/>
</dbReference>
<dbReference type="AlphaFoldDB" id="A0A8J7WJW9"/>
<dbReference type="Proteomes" id="UP000677913">
    <property type="component" value="Unassembled WGS sequence"/>
</dbReference>
<dbReference type="RefSeq" id="WP_211464628.1">
    <property type="nucleotide sequence ID" value="NZ_JAGSXH010000008.1"/>
</dbReference>
<dbReference type="EMBL" id="JAGSXH010000008">
    <property type="protein sequence ID" value="MBS2962225.1"/>
    <property type="molecule type" value="Genomic_DNA"/>
</dbReference>
<feature type="transmembrane region" description="Helical" evidence="6">
    <location>
        <begin position="112"/>
        <end position="130"/>
    </location>
</feature>
<evidence type="ECO:0000259" key="8">
    <source>
        <dbReference type="Pfam" id="PF00662"/>
    </source>
</evidence>
<evidence type="ECO:0000256" key="4">
    <source>
        <dbReference type="ARBA" id="ARBA00023136"/>
    </source>
</evidence>
<evidence type="ECO:0000313" key="9">
    <source>
        <dbReference type="EMBL" id="MBS2962225.1"/>
    </source>
</evidence>